<accession>A0A7C6ED68</accession>
<protein>
    <submittedName>
        <fullName evidence="2">Uncharacterized protein</fullName>
    </submittedName>
</protein>
<feature type="transmembrane region" description="Helical" evidence="1">
    <location>
        <begin position="155"/>
        <end position="176"/>
    </location>
</feature>
<feature type="transmembrane region" description="Helical" evidence="1">
    <location>
        <begin position="72"/>
        <end position="98"/>
    </location>
</feature>
<dbReference type="AlphaFoldDB" id="A0A7C6ED68"/>
<evidence type="ECO:0000313" key="2">
    <source>
        <dbReference type="EMBL" id="HHS52419.1"/>
    </source>
</evidence>
<gene>
    <name evidence="2" type="ORF">ENW73_06100</name>
</gene>
<evidence type="ECO:0000256" key="1">
    <source>
        <dbReference type="SAM" id="Phobius"/>
    </source>
</evidence>
<feature type="transmembrane region" description="Helical" evidence="1">
    <location>
        <begin position="39"/>
        <end position="60"/>
    </location>
</feature>
<reference evidence="2" key="1">
    <citation type="journal article" date="2020" name="mSystems">
        <title>Genome- and Community-Level Interaction Insights into Carbon Utilization and Element Cycling Functions of Hydrothermarchaeota in Hydrothermal Sediment.</title>
        <authorList>
            <person name="Zhou Z."/>
            <person name="Liu Y."/>
            <person name="Xu W."/>
            <person name="Pan J."/>
            <person name="Luo Z.H."/>
            <person name="Li M."/>
        </authorList>
    </citation>
    <scope>NUCLEOTIDE SEQUENCE [LARGE SCALE GENOMIC DNA]</scope>
    <source>
        <strain evidence="2">SpSt-876</strain>
    </source>
</reference>
<proteinExistence type="predicted"/>
<feature type="transmembrane region" description="Helical" evidence="1">
    <location>
        <begin position="118"/>
        <end position="143"/>
    </location>
</feature>
<comment type="caution">
    <text evidence="2">The sequence shown here is derived from an EMBL/GenBank/DDBJ whole genome shotgun (WGS) entry which is preliminary data.</text>
</comment>
<name>A0A7C6ED68_UNCW3</name>
<keyword evidence="1" id="KW-0812">Transmembrane</keyword>
<feature type="transmembrane region" description="Helical" evidence="1">
    <location>
        <begin position="196"/>
        <end position="214"/>
    </location>
</feature>
<keyword evidence="1" id="KW-0472">Membrane</keyword>
<feature type="transmembrane region" description="Helical" evidence="1">
    <location>
        <begin position="7"/>
        <end position="27"/>
    </location>
</feature>
<sequence length="225" mass="25088">MKRRIPLLIVFVFGVLGAIPFLIPHRIIQDADNEFRSSVLRIIVAFSLVLGVGSIIRHHYEKIRRKRENWQYSYVTLISLVISAIIGLFGGIEANGILPTRFVFPFTNYTFRFDIQTLYTNIMVPLGATMFSLLAFFMTSAAYRAFRARNIEATILLFSAFVVMLAAVPLVSSIFPKLSFFSEWILTVPNTAAKRGLGFGIALGSMATSLKIILGIERGWLGGTG</sequence>
<dbReference type="EMBL" id="DTLI01000144">
    <property type="protein sequence ID" value="HHS52419.1"/>
    <property type="molecule type" value="Genomic_DNA"/>
</dbReference>
<organism evidence="2">
    <name type="scientific">candidate division WOR-3 bacterium</name>
    <dbReference type="NCBI Taxonomy" id="2052148"/>
    <lineage>
        <taxon>Bacteria</taxon>
        <taxon>Bacteria division WOR-3</taxon>
    </lineage>
</organism>
<keyword evidence="1" id="KW-1133">Transmembrane helix</keyword>